<evidence type="ECO:0000313" key="14">
    <source>
        <dbReference type="Proteomes" id="UP000179920"/>
    </source>
</evidence>
<dbReference type="GO" id="GO:0010971">
    <property type="term" value="P:positive regulation of G2/M transition of mitotic cell cycle"/>
    <property type="evidence" value="ECO:0007669"/>
    <property type="project" value="TreeGrafter"/>
</dbReference>
<feature type="compositionally biased region" description="Polar residues" evidence="10">
    <location>
        <begin position="581"/>
        <end position="597"/>
    </location>
</feature>
<evidence type="ECO:0000256" key="3">
    <source>
        <dbReference type="ARBA" id="ARBA00022618"/>
    </source>
</evidence>
<dbReference type="EC" id="3.1.3.48" evidence="2"/>
<dbReference type="GO" id="GO:0004792">
    <property type="term" value="F:thiosulfate-cyanide sulfurtransferase activity"/>
    <property type="evidence" value="ECO:0007669"/>
    <property type="project" value="InterPro"/>
</dbReference>
<evidence type="ECO:0000256" key="9">
    <source>
        <dbReference type="ARBA" id="ARBA00067190"/>
    </source>
</evidence>
<dbReference type="CDD" id="cd01530">
    <property type="entry name" value="Cdc25"/>
    <property type="match status" value="1"/>
</dbReference>
<dbReference type="Gene3D" id="3.40.250.10">
    <property type="entry name" value="Rhodanese-like domain"/>
    <property type="match status" value="1"/>
</dbReference>
<evidence type="ECO:0000313" key="12">
    <source>
        <dbReference type="EMBL" id="SAM70822.1"/>
    </source>
</evidence>
<dbReference type="GO" id="GO:0051301">
    <property type="term" value="P:cell division"/>
    <property type="evidence" value="ECO:0007669"/>
    <property type="project" value="UniProtKB-KW"/>
</dbReference>
<evidence type="ECO:0000259" key="11">
    <source>
        <dbReference type="PROSITE" id="PS50206"/>
    </source>
</evidence>
<evidence type="ECO:0000256" key="6">
    <source>
        <dbReference type="ARBA" id="ARBA00022912"/>
    </source>
</evidence>
<protein>
    <recommendedName>
        <fullName evidence="9">M-phase inducer phosphatase</fullName>
        <ecNumber evidence="2">3.1.3.48</ecNumber>
    </recommendedName>
</protein>
<dbReference type="Proteomes" id="UP000179920">
    <property type="component" value="Chromosome II"/>
</dbReference>
<dbReference type="InterPro" id="IPR036873">
    <property type="entry name" value="Rhodanese-like_dom_sf"/>
</dbReference>
<dbReference type="PROSITE" id="PS50206">
    <property type="entry name" value="RHODANESE_3"/>
    <property type="match status" value="1"/>
</dbReference>
<feature type="domain" description="Rhodanese" evidence="11">
    <location>
        <begin position="726"/>
        <end position="846"/>
    </location>
</feature>
<evidence type="ECO:0000256" key="7">
    <source>
        <dbReference type="ARBA" id="ARBA00023306"/>
    </source>
</evidence>
<keyword evidence="4" id="KW-0498">Mitosis</keyword>
<evidence type="ECO:0000256" key="2">
    <source>
        <dbReference type="ARBA" id="ARBA00013064"/>
    </source>
</evidence>
<dbReference type="PANTHER" id="PTHR10828:SF17">
    <property type="entry name" value="PROTEIN-TYROSINE-PHOSPHATASE"/>
    <property type="match status" value="1"/>
</dbReference>
<proteinExistence type="inferred from homology"/>
<keyword evidence="6" id="KW-0904">Protein phosphatase</keyword>
<feature type="region of interest" description="Disordered" evidence="10">
    <location>
        <begin position="254"/>
        <end position="278"/>
    </location>
</feature>
<comment type="similarity">
    <text evidence="1">Belongs to the MPI phosphatase family.</text>
</comment>
<dbReference type="GO" id="GO:0005737">
    <property type="term" value="C:cytoplasm"/>
    <property type="evidence" value="ECO:0007669"/>
    <property type="project" value="TreeGrafter"/>
</dbReference>
<accession>A0A1K0FXL7</accession>
<dbReference type="PROSITE" id="PS00380">
    <property type="entry name" value="RHODANESE_1"/>
    <property type="match status" value="1"/>
</dbReference>
<evidence type="ECO:0000313" key="15">
    <source>
        <dbReference type="Proteomes" id="UP000658997"/>
    </source>
</evidence>
<feature type="region of interest" description="Disordered" evidence="10">
    <location>
        <begin position="441"/>
        <end position="471"/>
    </location>
</feature>
<comment type="catalytic activity">
    <reaction evidence="8">
        <text>O-phospho-L-tyrosyl-[protein] + H2O = L-tyrosyl-[protein] + phosphate</text>
        <dbReference type="Rhea" id="RHEA:10684"/>
        <dbReference type="Rhea" id="RHEA-COMP:10136"/>
        <dbReference type="Rhea" id="RHEA-COMP:20101"/>
        <dbReference type="ChEBI" id="CHEBI:15377"/>
        <dbReference type="ChEBI" id="CHEBI:43474"/>
        <dbReference type="ChEBI" id="CHEBI:46858"/>
        <dbReference type="ChEBI" id="CHEBI:61978"/>
        <dbReference type="EC" id="3.1.3.48"/>
    </reaction>
</comment>
<keyword evidence="5" id="KW-0378">Hydrolase</keyword>
<dbReference type="GO" id="GO:0000086">
    <property type="term" value="P:G2/M transition of mitotic cell cycle"/>
    <property type="evidence" value="ECO:0007669"/>
    <property type="project" value="TreeGrafter"/>
</dbReference>
<evidence type="ECO:0000256" key="10">
    <source>
        <dbReference type="SAM" id="MobiDB-lite"/>
    </source>
</evidence>
<reference evidence="13" key="3">
    <citation type="submission" date="2018-08" db="EMBL/GenBank/DDBJ databases">
        <authorList>
            <person name="Guldener U."/>
        </authorList>
    </citation>
    <scope>NUCLEOTIDE SEQUENCE</scope>
    <source>
        <strain evidence="13">UB2</strain>
    </source>
</reference>
<name>A0A1K0FXL7_9BASI</name>
<dbReference type="PRINTS" id="PR00716">
    <property type="entry name" value="MPIPHPHTASE"/>
</dbReference>
<dbReference type="GO" id="GO:0005634">
    <property type="term" value="C:nucleus"/>
    <property type="evidence" value="ECO:0007669"/>
    <property type="project" value="TreeGrafter"/>
</dbReference>
<keyword evidence="15" id="KW-1185">Reference proteome</keyword>
<dbReference type="AlphaFoldDB" id="A0A1K0FXL7"/>
<keyword evidence="3" id="KW-0132">Cell division</keyword>
<keyword evidence="7" id="KW-0131">Cell cycle</keyword>
<evidence type="ECO:0000256" key="4">
    <source>
        <dbReference type="ARBA" id="ARBA00022776"/>
    </source>
</evidence>
<dbReference type="GO" id="GO:0110032">
    <property type="term" value="P:positive regulation of G2/MI transition of meiotic cell cycle"/>
    <property type="evidence" value="ECO:0007669"/>
    <property type="project" value="TreeGrafter"/>
</dbReference>
<dbReference type="OrthoDB" id="26523at2759"/>
<dbReference type="GO" id="GO:0004725">
    <property type="term" value="F:protein tyrosine phosphatase activity"/>
    <property type="evidence" value="ECO:0007669"/>
    <property type="project" value="UniProtKB-EC"/>
</dbReference>
<feature type="region of interest" description="Disordered" evidence="10">
    <location>
        <begin position="367"/>
        <end position="401"/>
    </location>
</feature>
<feature type="compositionally biased region" description="Polar residues" evidence="10">
    <location>
        <begin position="887"/>
        <end position="901"/>
    </location>
</feature>
<dbReference type="InterPro" id="IPR001763">
    <property type="entry name" value="Rhodanese-like_dom"/>
</dbReference>
<feature type="region of interest" description="Disordered" evidence="10">
    <location>
        <begin position="1"/>
        <end position="34"/>
    </location>
</feature>
<feature type="region of interest" description="Disordered" evidence="10">
    <location>
        <begin position="881"/>
        <end position="914"/>
    </location>
</feature>
<reference evidence="14" key="1">
    <citation type="submission" date="2016-04" db="EMBL/GenBank/DDBJ databases">
        <authorList>
            <person name="Guldener U."/>
            <person name="Guldener U."/>
        </authorList>
    </citation>
    <scope>NUCLEOTIDE SEQUENCE [LARGE SCALE GENOMIC DNA]</scope>
    <source>
        <strain evidence="14">UB2112</strain>
    </source>
</reference>
<sequence length="992" mass="105971">MATLLSSPLSPPPKFHLFQQPSSPKHYAHPDLPADFDKSFGSSMSISDSLDGHTSQAFSTQAFPTQAFPTQAFPTLALPTQPFLFNTASLGLTTTNQQHQHHSSFFHNASTEPSKQQLLPARISPPPTNTLGAAMGTTLNARSPALAPKMSSPKDMDISPAPLAPATMHNLPPSPSEALPNLINSIHVTTSSNSSPAASLNDRLHPLLGGSSRPPQVATERKSSLQLAPSMSSRLFGAEIALNSHRLFAGDQELLSSPDKEPPPKRRPNSLPTRQSEANERILQLSSALMSVATAKHRPALSATFDRRGSSFGAAPSFSRASSVSSNRLSDSGLPLAKLSSKRSSRAGSAESFFEDVEDELGARQTTLHDSDSNKDGLWQAQNDDDQGDDDINPSPSPSMGSVSGAMAGYFYEPLSPEKLATRLGMAAPVDRPNLLAAMSSTAASPSVSSPPASSPCTRMPPPKRTTSLGTRAFQRARTDAAVPRAVSGTAAASGSSAFSSSFACGSASGVGALRTTLGKRANPYVKRPSLVNDNASIKSAYPVLGVRDQTTRTARPTAPAPRRCFSAFDHSSFLGGGGPSASSKLNVSSNMDSPTSPDRRRTHLSSHSQVTDADGSPIAPGMRARLPSPNFLRRGSKDDSSPLAYGRGMKRSGSRGSESMNDDMALNDFCFLQSQSPASAEPLPGFGASEKEGKILPCFNIKEDGLMRITAQTMTDLLVGKYTNAIQSYQVIDCRFGYEYEGGHIPGAINLSTVEKVVDHFLSPNSGRLPPRSQSGKADQYGNRLKQVLVFHCEFSCKRAPTMALALRQADRGLAHDYPNCHFPEIYILQGGYCHFWKNYPRLCEPQEYVCMDDPRFLAKRSTELNGFRKQFSRHRSFAYGEGKRQPSQSRGLGAQQRQSIQEEEMQESPCPRLTASKLSSGSLVGGRGGGGDTSFGSVGDTSFEDGMGDSPCAAAGSRILQPEMMGSLLGARRPLLRAGTTGNILPRYLS</sequence>
<gene>
    <name evidence="13" type="ORF">UBRO2_04121</name>
    <name evidence="12" type="ORF">UBRO_00434</name>
</gene>
<dbReference type="Pfam" id="PF00581">
    <property type="entry name" value="Rhodanese"/>
    <property type="match status" value="1"/>
</dbReference>
<feature type="compositionally biased region" description="Polar residues" evidence="10">
    <location>
        <begin position="189"/>
        <end position="198"/>
    </location>
</feature>
<feature type="region of interest" description="Disordered" evidence="10">
    <location>
        <begin position="578"/>
        <end position="660"/>
    </location>
</feature>
<dbReference type="SUPFAM" id="SSF52821">
    <property type="entry name" value="Rhodanese/Cell cycle control phosphatase"/>
    <property type="match status" value="1"/>
</dbReference>
<feature type="compositionally biased region" description="Low complexity" evidence="10">
    <location>
        <begin position="441"/>
        <end position="456"/>
    </location>
</feature>
<evidence type="ECO:0000256" key="1">
    <source>
        <dbReference type="ARBA" id="ARBA00011065"/>
    </source>
</evidence>
<dbReference type="EMBL" id="LT558118">
    <property type="protein sequence ID" value="SAM70822.1"/>
    <property type="molecule type" value="Genomic_DNA"/>
</dbReference>
<dbReference type="InterPro" id="IPR000751">
    <property type="entry name" value="MPI_Phosphatase"/>
</dbReference>
<evidence type="ECO:0000256" key="8">
    <source>
        <dbReference type="ARBA" id="ARBA00051722"/>
    </source>
</evidence>
<dbReference type="EMBL" id="ULHB01000089">
    <property type="protein sequence ID" value="SYW81089.1"/>
    <property type="molecule type" value="Genomic_DNA"/>
</dbReference>
<feature type="region of interest" description="Disordered" evidence="10">
    <location>
        <begin position="314"/>
        <end position="352"/>
    </location>
</feature>
<dbReference type="FunFam" id="3.40.250.10:FF:000021">
    <property type="entry name" value="M-phase inducer phosphatase cdc-25.2"/>
    <property type="match status" value="1"/>
</dbReference>
<dbReference type="Proteomes" id="UP000658997">
    <property type="component" value="Unassembled WGS sequence"/>
</dbReference>
<organism evidence="12 14">
    <name type="scientific">Ustilago bromivora</name>
    <dbReference type="NCBI Taxonomy" id="307758"/>
    <lineage>
        <taxon>Eukaryota</taxon>
        <taxon>Fungi</taxon>
        <taxon>Dikarya</taxon>
        <taxon>Basidiomycota</taxon>
        <taxon>Ustilaginomycotina</taxon>
        <taxon>Ustilaginomycetes</taxon>
        <taxon>Ustilaginales</taxon>
        <taxon>Ustilaginaceae</taxon>
        <taxon>Ustilago</taxon>
    </lineage>
</organism>
<feature type="compositionally biased region" description="Low complexity" evidence="10">
    <location>
        <begin position="317"/>
        <end position="332"/>
    </location>
</feature>
<feature type="compositionally biased region" description="Acidic residues" evidence="10">
    <location>
        <begin position="383"/>
        <end position="392"/>
    </location>
</feature>
<feature type="region of interest" description="Disordered" evidence="10">
    <location>
        <begin position="189"/>
        <end position="218"/>
    </location>
</feature>
<reference evidence="12" key="2">
    <citation type="submission" date="2016-04" db="EMBL/GenBank/DDBJ databases">
        <authorList>
            <person name="Evans L.H."/>
            <person name="Alamgir A."/>
            <person name="Owens N."/>
            <person name="Weber N.D."/>
            <person name="Virtaneva K."/>
            <person name="Barbian K."/>
            <person name="Babar A."/>
            <person name="Rosenke K."/>
        </authorList>
    </citation>
    <scope>NUCLEOTIDE SEQUENCE</scope>
    <source>
        <strain evidence="12">UB2112</strain>
    </source>
</reference>
<evidence type="ECO:0000256" key="5">
    <source>
        <dbReference type="ARBA" id="ARBA00022801"/>
    </source>
</evidence>
<dbReference type="PANTHER" id="PTHR10828">
    <property type="entry name" value="M-PHASE INDUCER PHOSPHATASE DUAL SPECIFICITY PHOSPHATASE CDC25"/>
    <property type="match status" value="1"/>
</dbReference>
<evidence type="ECO:0000313" key="13">
    <source>
        <dbReference type="EMBL" id="SYW81089.1"/>
    </source>
</evidence>
<dbReference type="InterPro" id="IPR001307">
    <property type="entry name" value="Thiosulphate_STrfase_CS"/>
</dbReference>
<dbReference type="SMART" id="SM00450">
    <property type="entry name" value="RHOD"/>
    <property type="match status" value="1"/>
</dbReference>